<dbReference type="OrthoDB" id="6140945at2759"/>
<evidence type="ECO:0000313" key="2">
    <source>
        <dbReference type="EnsemblMetazoa" id="CapteP210959"/>
    </source>
</evidence>
<reference evidence="2" key="3">
    <citation type="submission" date="2015-06" db="UniProtKB">
        <authorList>
            <consortium name="EnsemblMetazoa"/>
        </authorList>
    </citation>
    <scope>IDENTIFICATION</scope>
</reference>
<sequence>MGLIGQMLTGPWMKKFYSNESSLSYVNAIHIVMSVIGAIEDAKNDHLSFSHDFFGNPIDVSRAPELFANVPDEVRRVLREMLSGIVLVLKLQYANYVKMTPQKIDALTIPTSGARVHNIDDEEVMGMFSASISKAPNATIPYVSAKMRTKKNGVMDKLMSDVPSQEMFNVSIRLANSVRRRRRDELSALIYGGATSPPGSQNP</sequence>
<dbReference type="Proteomes" id="UP000014760">
    <property type="component" value="Unassembled WGS sequence"/>
</dbReference>
<gene>
    <name evidence="1" type="ORF">CAPTEDRAFT_210959</name>
</gene>
<dbReference type="AlphaFoldDB" id="R7TYQ4"/>
<keyword evidence="3" id="KW-1185">Reference proteome</keyword>
<proteinExistence type="predicted"/>
<evidence type="ECO:0000313" key="3">
    <source>
        <dbReference type="Proteomes" id="UP000014760"/>
    </source>
</evidence>
<name>R7TYQ4_CAPTE</name>
<reference evidence="3" key="1">
    <citation type="submission" date="2012-12" db="EMBL/GenBank/DDBJ databases">
        <authorList>
            <person name="Hellsten U."/>
            <person name="Grimwood J."/>
            <person name="Chapman J.A."/>
            <person name="Shapiro H."/>
            <person name="Aerts A."/>
            <person name="Otillar R.P."/>
            <person name="Terry A.Y."/>
            <person name="Boore J.L."/>
            <person name="Simakov O."/>
            <person name="Marletaz F."/>
            <person name="Cho S.-J."/>
            <person name="Edsinger-Gonzales E."/>
            <person name="Havlak P."/>
            <person name="Kuo D.-H."/>
            <person name="Larsson T."/>
            <person name="Lv J."/>
            <person name="Arendt D."/>
            <person name="Savage R."/>
            <person name="Osoegawa K."/>
            <person name="de Jong P."/>
            <person name="Lindberg D.R."/>
            <person name="Seaver E.C."/>
            <person name="Weisblat D.A."/>
            <person name="Putnam N.H."/>
            <person name="Grigoriev I.V."/>
            <person name="Rokhsar D.S."/>
        </authorList>
    </citation>
    <scope>NUCLEOTIDE SEQUENCE</scope>
    <source>
        <strain evidence="3">I ESC-2004</strain>
    </source>
</reference>
<reference evidence="1 3" key="2">
    <citation type="journal article" date="2013" name="Nature">
        <title>Insights into bilaterian evolution from three spiralian genomes.</title>
        <authorList>
            <person name="Simakov O."/>
            <person name="Marletaz F."/>
            <person name="Cho S.J."/>
            <person name="Edsinger-Gonzales E."/>
            <person name="Havlak P."/>
            <person name="Hellsten U."/>
            <person name="Kuo D.H."/>
            <person name="Larsson T."/>
            <person name="Lv J."/>
            <person name="Arendt D."/>
            <person name="Savage R."/>
            <person name="Osoegawa K."/>
            <person name="de Jong P."/>
            <person name="Grimwood J."/>
            <person name="Chapman J.A."/>
            <person name="Shapiro H."/>
            <person name="Aerts A."/>
            <person name="Otillar R.P."/>
            <person name="Terry A.Y."/>
            <person name="Boore J.L."/>
            <person name="Grigoriev I.V."/>
            <person name="Lindberg D.R."/>
            <person name="Seaver E.C."/>
            <person name="Weisblat D.A."/>
            <person name="Putnam N.H."/>
            <person name="Rokhsar D.S."/>
        </authorList>
    </citation>
    <scope>NUCLEOTIDE SEQUENCE</scope>
    <source>
        <strain evidence="1 3">I ESC-2004</strain>
    </source>
</reference>
<evidence type="ECO:0000313" key="1">
    <source>
        <dbReference type="EMBL" id="ELT98844.1"/>
    </source>
</evidence>
<accession>R7TYQ4</accession>
<dbReference type="EMBL" id="KB307507">
    <property type="protein sequence ID" value="ELT98844.1"/>
    <property type="molecule type" value="Genomic_DNA"/>
</dbReference>
<organism evidence="1">
    <name type="scientific">Capitella teleta</name>
    <name type="common">Polychaete worm</name>
    <dbReference type="NCBI Taxonomy" id="283909"/>
    <lineage>
        <taxon>Eukaryota</taxon>
        <taxon>Metazoa</taxon>
        <taxon>Spiralia</taxon>
        <taxon>Lophotrochozoa</taxon>
        <taxon>Annelida</taxon>
        <taxon>Polychaeta</taxon>
        <taxon>Sedentaria</taxon>
        <taxon>Scolecida</taxon>
        <taxon>Capitellidae</taxon>
        <taxon>Capitella</taxon>
    </lineage>
</organism>
<dbReference type="EMBL" id="AMQN01026864">
    <property type="status" value="NOT_ANNOTATED_CDS"/>
    <property type="molecule type" value="Genomic_DNA"/>
</dbReference>
<dbReference type="HOGENOM" id="CLU_1181170_0_0_1"/>
<protein>
    <submittedName>
        <fullName evidence="1 2">Uncharacterized protein</fullName>
    </submittedName>
</protein>
<dbReference type="EnsemblMetazoa" id="CapteT210959">
    <property type="protein sequence ID" value="CapteP210959"/>
    <property type="gene ID" value="CapteG210959"/>
</dbReference>